<proteinExistence type="predicted"/>
<feature type="compositionally biased region" description="Acidic residues" evidence="1">
    <location>
        <begin position="84"/>
        <end position="107"/>
    </location>
</feature>
<feature type="compositionally biased region" description="Acidic residues" evidence="1">
    <location>
        <begin position="54"/>
        <end position="76"/>
    </location>
</feature>
<dbReference type="EMBL" id="JAULSV010000003">
    <property type="protein sequence ID" value="KAK0648348.1"/>
    <property type="molecule type" value="Genomic_DNA"/>
</dbReference>
<evidence type="ECO:0000313" key="3">
    <source>
        <dbReference type="Proteomes" id="UP001174936"/>
    </source>
</evidence>
<protein>
    <submittedName>
        <fullName evidence="2">Uncharacterized protein</fullName>
    </submittedName>
</protein>
<dbReference type="AlphaFoldDB" id="A0AA39Y9C7"/>
<reference evidence="2" key="1">
    <citation type="submission" date="2023-06" db="EMBL/GenBank/DDBJ databases">
        <title>Genome-scale phylogeny and comparative genomics of the fungal order Sordariales.</title>
        <authorList>
            <consortium name="Lawrence Berkeley National Laboratory"/>
            <person name="Hensen N."/>
            <person name="Bonometti L."/>
            <person name="Westerberg I."/>
            <person name="Brannstrom I.O."/>
            <person name="Guillou S."/>
            <person name="Cros-Aarteil S."/>
            <person name="Calhoun S."/>
            <person name="Haridas S."/>
            <person name="Kuo A."/>
            <person name="Mondo S."/>
            <person name="Pangilinan J."/>
            <person name="Riley R."/>
            <person name="Labutti K."/>
            <person name="Andreopoulos B."/>
            <person name="Lipzen A."/>
            <person name="Chen C."/>
            <person name="Yanf M."/>
            <person name="Daum C."/>
            <person name="Ng V."/>
            <person name="Clum A."/>
            <person name="Steindorff A."/>
            <person name="Ohm R."/>
            <person name="Martin F."/>
            <person name="Silar P."/>
            <person name="Natvig D."/>
            <person name="Lalanne C."/>
            <person name="Gautier V."/>
            <person name="Ament-Velasquez S.L."/>
            <person name="Kruys A."/>
            <person name="Hutchinson M.I."/>
            <person name="Powell A.J."/>
            <person name="Barry K."/>
            <person name="Miller A.N."/>
            <person name="Grigoriev I.V."/>
            <person name="Debuchy R."/>
            <person name="Gladieux P."/>
            <person name="Thoren M.H."/>
            <person name="Johannesson H."/>
        </authorList>
    </citation>
    <scope>NUCLEOTIDE SEQUENCE</scope>
    <source>
        <strain evidence="2">SMH2532-1</strain>
    </source>
</reference>
<organism evidence="2 3">
    <name type="scientific">Cercophora newfieldiana</name>
    <dbReference type="NCBI Taxonomy" id="92897"/>
    <lineage>
        <taxon>Eukaryota</taxon>
        <taxon>Fungi</taxon>
        <taxon>Dikarya</taxon>
        <taxon>Ascomycota</taxon>
        <taxon>Pezizomycotina</taxon>
        <taxon>Sordariomycetes</taxon>
        <taxon>Sordariomycetidae</taxon>
        <taxon>Sordariales</taxon>
        <taxon>Lasiosphaeriaceae</taxon>
        <taxon>Cercophora</taxon>
    </lineage>
</organism>
<evidence type="ECO:0000313" key="2">
    <source>
        <dbReference type="EMBL" id="KAK0648348.1"/>
    </source>
</evidence>
<feature type="region of interest" description="Disordered" evidence="1">
    <location>
        <begin position="43"/>
        <end position="113"/>
    </location>
</feature>
<keyword evidence="3" id="KW-1185">Reference proteome</keyword>
<evidence type="ECO:0000256" key="1">
    <source>
        <dbReference type="SAM" id="MobiDB-lite"/>
    </source>
</evidence>
<name>A0AA39Y9C7_9PEZI</name>
<gene>
    <name evidence="2" type="ORF">B0T16DRAFT_114751</name>
</gene>
<comment type="caution">
    <text evidence="2">The sequence shown here is derived from an EMBL/GenBank/DDBJ whole genome shotgun (WGS) entry which is preliminary data.</text>
</comment>
<dbReference type="Proteomes" id="UP001174936">
    <property type="component" value="Unassembled WGS sequence"/>
</dbReference>
<accession>A0AA39Y9C7</accession>
<sequence>MRRLVTGTRTRPRLRRTSVRKNVMPIVVDEDDDDDVKIVSVKSKAPKKKKDVAEIVDSDSEEEEDYVPSEDEDSDESESKDSDGDSDVDFDLTQDMDDSDDNDDPTYEDSAYDKQMIEKAKRLAGKKRPASAMKPFVPRCYVAIYSRYLTSPDCTIHRADDPGLDFEDLWACATCSHRDPAAYYNLRRLSQVSPLMTVELGKALWRGATVEFDGPETFLALAEERPAVLPLIRNVVLNLEINPILPLGRAGTKNLESMLKIASEKMDLDSFKTQLSTPHSETFYVDSKPEPDWGSESRKEWAPLFRGLRTRRFLLSTVDSWRPKAVEGEQLRQLEEVLDRWFKSLIEEWMPDCLRDEADDGKKIKREETPALRGIALRLRNSITPRL</sequence>